<dbReference type="EMBL" id="VVYY01000085">
    <property type="protein sequence ID" value="KAA5389723.1"/>
    <property type="molecule type" value="Genomic_DNA"/>
</dbReference>
<dbReference type="Gene3D" id="1.10.10.60">
    <property type="entry name" value="Homeodomain-like"/>
    <property type="match status" value="1"/>
</dbReference>
<name>A0A4Q5HJ99_9BACT</name>
<accession>A0A4Q5HJ99</accession>
<feature type="non-terminal residue" evidence="1">
    <location>
        <position position="1"/>
    </location>
</feature>
<comment type="caution">
    <text evidence="1">The sequence shown here is derived from an EMBL/GenBank/DDBJ whole genome shotgun (WGS) entry which is preliminary data.</text>
</comment>
<sequence length="39" mass="4326">SGTPVREIQKILNIGSSGTVYRLLRRNGIALKSENKNNK</sequence>
<dbReference type="AlphaFoldDB" id="A0A4Q5HJ99"/>
<protein>
    <submittedName>
        <fullName evidence="1">Resolvase</fullName>
    </submittedName>
</protein>
<proteinExistence type="predicted"/>
<organism evidence="1 2">
    <name type="scientific">Phocaeicola dorei</name>
    <dbReference type="NCBI Taxonomy" id="357276"/>
    <lineage>
        <taxon>Bacteria</taxon>
        <taxon>Pseudomonadati</taxon>
        <taxon>Bacteroidota</taxon>
        <taxon>Bacteroidia</taxon>
        <taxon>Bacteroidales</taxon>
        <taxon>Bacteroidaceae</taxon>
        <taxon>Phocaeicola</taxon>
    </lineage>
</organism>
<gene>
    <name evidence="1" type="ORF">F2Y58_24600</name>
</gene>
<dbReference type="Proteomes" id="UP000481616">
    <property type="component" value="Unassembled WGS sequence"/>
</dbReference>
<evidence type="ECO:0000313" key="2">
    <source>
        <dbReference type="Proteomes" id="UP000481616"/>
    </source>
</evidence>
<evidence type="ECO:0000313" key="1">
    <source>
        <dbReference type="EMBL" id="KAA5389723.1"/>
    </source>
</evidence>
<reference evidence="1 2" key="1">
    <citation type="journal article" date="2019" name="Nat. Med.">
        <title>A library of human gut bacterial isolates paired with longitudinal multiomics data enables mechanistic microbiome research.</title>
        <authorList>
            <person name="Poyet M."/>
            <person name="Groussin M."/>
            <person name="Gibbons S.M."/>
            <person name="Avila-Pacheco J."/>
            <person name="Jiang X."/>
            <person name="Kearney S.M."/>
            <person name="Perrotta A.R."/>
            <person name="Berdy B."/>
            <person name="Zhao S."/>
            <person name="Lieberman T.D."/>
            <person name="Swanson P.K."/>
            <person name="Smith M."/>
            <person name="Roesemann S."/>
            <person name="Alexander J.E."/>
            <person name="Rich S.A."/>
            <person name="Livny J."/>
            <person name="Vlamakis H."/>
            <person name="Clish C."/>
            <person name="Bullock K."/>
            <person name="Deik A."/>
            <person name="Scott J."/>
            <person name="Pierce K.A."/>
            <person name="Xavier R.J."/>
            <person name="Alm E.J."/>
        </authorList>
    </citation>
    <scope>NUCLEOTIDE SEQUENCE [LARGE SCALE GENOMIC DNA]</scope>
    <source>
        <strain evidence="1 2">BIOML-A1</strain>
    </source>
</reference>